<name>A0A091DBV2_FUKDA</name>
<sequence>MATIQMQLYPRLRWWVEAANRPPSSVLDVSGVQVSGSLLDSVPAVADPVPSVSHTRLAWLLTLEFETPTSLSSPSLNFLGGCVAAQSLWQDDTRNPGIELLCSCSGLSPKYFSPNGSNDEIRSNVSGTALNFHLNSSLAEGATFRVRYHAVFAVSLCLSLEPPSLSGPTLHRWRQLPLQELRQAFRTAPFRSLHCSPSLQLRCSQSSCQLLPDDAWSFISSLLFTKLLF</sequence>
<proteinExistence type="predicted"/>
<reference evidence="1 2" key="1">
    <citation type="submission" date="2013-11" db="EMBL/GenBank/DDBJ databases">
        <title>The Damaraland mole rat (Fukomys damarensis) genome and evolution of African mole rats.</title>
        <authorList>
            <person name="Gladyshev V.N."/>
            <person name="Fang X."/>
        </authorList>
    </citation>
    <scope>NUCLEOTIDE SEQUENCE [LARGE SCALE GENOMIC DNA]</scope>
    <source>
        <tissue evidence="1">Liver</tissue>
    </source>
</reference>
<keyword evidence="2" id="KW-1185">Reference proteome</keyword>
<gene>
    <name evidence="1" type="ORF">H920_10957</name>
</gene>
<dbReference type="AlphaFoldDB" id="A0A091DBV2"/>
<protein>
    <submittedName>
        <fullName evidence="1">Uncharacterized protein</fullName>
    </submittedName>
</protein>
<evidence type="ECO:0000313" key="2">
    <source>
        <dbReference type="Proteomes" id="UP000028990"/>
    </source>
</evidence>
<organism evidence="1 2">
    <name type="scientific">Fukomys damarensis</name>
    <name type="common">Damaraland mole rat</name>
    <name type="synonym">Cryptomys damarensis</name>
    <dbReference type="NCBI Taxonomy" id="885580"/>
    <lineage>
        <taxon>Eukaryota</taxon>
        <taxon>Metazoa</taxon>
        <taxon>Chordata</taxon>
        <taxon>Craniata</taxon>
        <taxon>Vertebrata</taxon>
        <taxon>Euteleostomi</taxon>
        <taxon>Mammalia</taxon>
        <taxon>Eutheria</taxon>
        <taxon>Euarchontoglires</taxon>
        <taxon>Glires</taxon>
        <taxon>Rodentia</taxon>
        <taxon>Hystricomorpha</taxon>
        <taxon>Bathyergidae</taxon>
        <taxon>Fukomys</taxon>
    </lineage>
</organism>
<dbReference type="EMBL" id="KN122870">
    <property type="protein sequence ID" value="KFO27695.1"/>
    <property type="molecule type" value="Genomic_DNA"/>
</dbReference>
<accession>A0A091DBV2</accession>
<dbReference type="Proteomes" id="UP000028990">
    <property type="component" value="Unassembled WGS sequence"/>
</dbReference>
<evidence type="ECO:0000313" key="1">
    <source>
        <dbReference type="EMBL" id="KFO27695.1"/>
    </source>
</evidence>